<dbReference type="SUPFAM" id="SSF90123">
    <property type="entry name" value="ABC transporter transmembrane region"/>
    <property type="match status" value="1"/>
</dbReference>
<dbReference type="InterPro" id="IPR003439">
    <property type="entry name" value="ABC_transporter-like_ATP-bd"/>
</dbReference>
<keyword evidence="2" id="KW-0812">Transmembrane</keyword>
<dbReference type="PROSITE" id="PS50893">
    <property type="entry name" value="ABC_TRANSPORTER_2"/>
    <property type="match status" value="1"/>
</dbReference>
<dbReference type="InterPro" id="IPR017871">
    <property type="entry name" value="ABC_transporter-like_CS"/>
</dbReference>
<keyword evidence="4" id="KW-0472">Membrane</keyword>
<dbReference type="AlphaFoldDB" id="X0X4I0"/>
<dbReference type="GO" id="GO:0015421">
    <property type="term" value="F:ABC-type oligopeptide transporter activity"/>
    <property type="evidence" value="ECO:0007669"/>
    <property type="project" value="TreeGrafter"/>
</dbReference>
<name>X0X4I0_9ZZZZ</name>
<evidence type="ECO:0000259" key="5">
    <source>
        <dbReference type="PROSITE" id="PS50893"/>
    </source>
</evidence>
<dbReference type="PANTHER" id="PTHR43394">
    <property type="entry name" value="ATP-DEPENDENT PERMEASE MDL1, MITOCHONDRIAL"/>
    <property type="match status" value="1"/>
</dbReference>
<feature type="non-terminal residue" evidence="7">
    <location>
        <position position="1"/>
    </location>
</feature>
<proteinExistence type="predicted"/>
<gene>
    <name evidence="7" type="ORF">S01H1_71016</name>
</gene>
<reference evidence="7" key="1">
    <citation type="journal article" date="2014" name="Front. Microbiol.">
        <title>High frequency of phylogenetically diverse reductive dehalogenase-homologous genes in deep subseafloor sedimentary metagenomes.</title>
        <authorList>
            <person name="Kawai M."/>
            <person name="Futagami T."/>
            <person name="Toyoda A."/>
            <person name="Takaki Y."/>
            <person name="Nishi S."/>
            <person name="Hori S."/>
            <person name="Arai W."/>
            <person name="Tsubouchi T."/>
            <person name="Morono Y."/>
            <person name="Uchiyama I."/>
            <person name="Ito T."/>
            <person name="Fujiyama A."/>
            <person name="Inagaki F."/>
            <person name="Takami H."/>
        </authorList>
    </citation>
    <scope>NUCLEOTIDE SEQUENCE</scope>
    <source>
        <strain evidence="7">Expedition CK06-06</strain>
    </source>
</reference>
<feature type="domain" description="ABC transmembrane type-1" evidence="6">
    <location>
        <begin position="1"/>
        <end position="47"/>
    </location>
</feature>
<sequence length="245" mass="26888">AFVLALGATKIVQGHISPGDFVSFVVAIFYSYTPIKRLSRANNSIQQGVACYERIQEILNSKSQIVEHPKAYPLPSVKGSVKFENVSFGYNEMMPVLQEVSFEVMPTETVALVGLSGAGKTTIVNLLSRFYDSTSGKITIDGIDIREVSLPSLRSQIGLVTQELILFNDTVRNNIAYGLEEISLDRIKEAAKAAKAHDFIMKLPKEYDSIIGEKGTLLSSGQRQRLAIARALLKNPPILILDEAT</sequence>
<protein>
    <recommendedName>
        <fullName evidence="8">ABC transmembrane type-1 domain-containing protein</fullName>
    </recommendedName>
</protein>
<evidence type="ECO:0000259" key="6">
    <source>
        <dbReference type="PROSITE" id="PS50929"/>
    </source>
</evidence>
<evidence type="ECO:0000256" key="2">
    <source>
        <dbReference type="ARBA" id="ARBA00022692"/>
    </source>
</evidence>
<evidence type="ECO:0000313" key="7">
    <source>
        <dbReference type="EMBL" id="GAG38129.1"/>
    </source>
</evidence>
<evidence type="ECO:0000256" key="3">
    <source>
        <dbReference type="ARBA" id="ARBA00022989"/>
    </source>
</evidence>
<dbReference type="Gene3D" id="3.40.50.300">
    <property type="entry name" value="P-loop containing nucleotide triphosphate hydrolases"/>
    <property type="match status" value="1"/>
</dbReference>
<dbReference type="EMBL" id="BARS01047262">
    <property type="protein sequence ID" value="GAG38129.1"/>
    <property type="molecule type" value="Genomic_DNA"/>
</dbReference>
<accession>X0X4I0</accession>
<dbReference type="SUPFAM" id="SSF52540">
    <property type="entry name" value="P-loop containing nucleoside triphosphate hydrolases"/>
    <property type="match status" value="1"/>
</dbReference>
<organism evidence="7">
    <name type="scientific">marine sediment metagenome</name>
    <dbReference type="NCBI Taxonomy" id="412755"/>
    <lineage>
        <taxon>unclassified sequences</taxon>
        <taxon>metagenomes</taxon>
        <taxon>ecological metagenomes</taxon>
    </lineage>
</organism>
<dbReference type="Gene3D" id="1.20.1560.10">
    <property type="entry name" value="ABC transporter type 1, transmembrane domain"/>
    <property type="match status" value="1"/>
</dbReference>
<dbReference type="GO" id="GO:0005524">
    <property type="term" value="F:ATP binding"/>
    <property type="evidence" value="ECO:0007669"/>
    <property type="project" value="InterPro"/>
</dbReference>
<comment type="subcellular location">
    <subcellularLocation>
        <location evidence="1">Membrane</location>
        <topology evidence="1">Multi-pass membrane protein</topology>
    </subcellularLocation>
</comment>
<evidence type="ECO:0008006" key="8">
    <source>
        <dbReference type="Google" id="ProtNLM"/>
    </source>
</evidence>
<feature type="domain" description="ABC transporter" evidence="5">
    <location>
        <begin position="81"/>
        <end position="245"/>
    </location>
</feature>
<dbReference type="GO" id="GO:0016020">
    <property type="term" value="C:membrane"/>
    <property type="evidence" value="ECO:0007669"/>
    <property type="project" value="UniProtKB-SubCell"/>
</dbReference>
<evidence type="ECO:0000256" key="1">
    <source>
        <dbReference type="ARBA" id="ARBA00004141"/>
    </source>
</evidence>
<feature type="non-terminal residue" evidence="7">
    <location>
        <position position="245"/>
    </location>
</feature>
<dbReference type="InterPro" id="IPR011527">
    <property type="entry name" value="ABC1_TM_dom"/>
</dbReference>
<dbReference type="PROSITE" id="PS00211">
    <property type="entry name" value="ABC_TRANSPORTER_1"/>
    <property type="match status" value="1"/>
</dbReference>
<dbReference type="PANTHER" id="PTHR43394:SF1">
    <property type="entry name" value="ATP-BINDING CASSETTE SUB-FAMILY B MEMBER 10, MITOCHONDRIAL"/>
    <property type="match status" value="1"/>
</dbReference>
<dbReference type="InterPro" id="IPR039421">
    <property type="entry name" value="Type_1_exporter"/>
</dbReference>
<dbReference type="InterPro" id="IPR027417">
    <property type="entry name" value="P-loop_NTPase"/>
</dbReference>
<dbReference type="Pfam" id="PF00005">
    <property type="entry name" value="ABC_tran"/>
    <property type="match status" value="1"/>
</dbReference>
<comment type="caution">
    <text evidence="7">The sequence shown here is derived from an EMBL/GenBank/DDBJ whole genome shotgun (WGS) entry which is preliminary data.</text>
</comment>
<dbReference type="GO" id="GO:0016887">
    <property type="term" value="F:ATP hydrolysis activity"/>
    <property type="evidence" value="ECO:0007669"/>
    <property type="project" value="InterPro"/>
</dbReference>
<evidence type="ECO:0000256" key="4">
    <source>
        <dbReference type="ARBA" id="ARBA00023136"/>
    </source>
</evidence>
<dbReference type="PROSITE" id="PS50929">
    <property type="entry name" value="ABC_TM1F"/>
    <property type="match status" value="1"/>
</dbReference>
<keyword evidence="3" id="KW-1133">Transmembrane helix</keyword>
<dbReference type="InterPro" id="IPR036640">
    <property type="entry name" value="ABC1_TM_sf"/>
</dbReference>